<dbReference type="InterPro" id="IPR026847">
    <property type="entry name" value="VPS13"/>
</dbReference>
<dbReference type="PANTHER" id="PTHR16166">
    <property type="entry name" value="VACUOLAR PROTEIN SORTING-ASSOCIATED PROTEIN VPS13"/>
    <property type="match status" value="1"/>
</dbReference>
<name>A0A0M0JPJ9_9EUKA</name>
<dbReference type="GO" id="GO:0045053">
    <property type="term" value="P:protein retention in Golgi apparatus"/>
    <property type="evidence" value="ECO:0007669"/>
    <property type="project" value="TreeGrafter"/>
</dbReference>
<organism evidence="8 9">
    <name type="scientific">Chrysochromulina tobinii</name>
    <dbReference type="NCBI Taxonomy" id="1460289"/>
    <lineage>
        <taxon>Eukaryota</taxon>
        <taxon>Haptista</taxon>
        <taxon>Haptophyta</taxon>
        <taxon>Prymnesiophyceae</taxon>
        <taxon>Prymnesiales</taxon>
        <taxon>Chrysochromulinaceae</taxon>
        <taxon>Chrysochromulina</taxon>
    </lineage>
</organism>
<feature type="compositionally biased region" description="Low complexity" evidence="4">
    <location>
        <begin position="1363"/>
        <end position="1395"/>
    </location>
</feature>
<dbReference type="GO" id="GO:0006623">
    <property type="term" value="P:protein targeting to vacuole"/>
    <property type="evidence" value="ECO:0007669"/>
    <property type="project" value="TreeGrafter"/>
</dbReference>
<evidence type="ECO:0000256" key="2">
    <source>
        <dbReference type="ARBA" id="ARBA00022448"/>
    </source>
</evidence>
<feature type="compositionally biased region" description="Pro residues" evidence="4">
    <location>
        <begin position="825"/>
        <end position="836"/>
    </location>
</feature>
<evidence type="ECO:0000256" key="3">
    <source>
        <dbReference type="ARBA" id="ARBA00023055"/>
    </source>
</evidence>
<dbReference type="OrthoDB" id="428159at2759"/>
<dbReference type="EMBL" id="JWZX01002607">
    <property type="protein sequence ID" value="KOO28183.1"/>
    <property type="molecule type" value="Genomic_DNA"/>
</dbReference>
<dbReference type="GO" id="GO:0006869">
    <property type="term" value="P:lipid transport"/>
    <property type="evidence" value="ECO:0007669"/>
    <property type="project" value="UniProtKB-KW"/>
</dbReference>
<dbReference type="Pfam" id="PF25036">
    <property type="entry name" value="VPS13_VAB"/>
    <property type="match status" value="2"/>
</dbReference>
<sequence length="3699" mass="395444">MFESLVLSLLERLLGDYVVDLDRKSLKVAVWDGKVALSNLRLRPEACHALGLPVNIKMGCIRTVTVTIPWSKLGYEPVIVSLDGVYLVAGPLAESDWDEAAQKEWAWGRKAGRLMRLTQAAELTSMQQAAAAAEGRSVDHKSPSKRGSQDTVSMLAKVLNNLQVSITNIHVRYEDRTQSTHPFAIGVTLAELSTGWWLPTAGVAASWHAPGLVYVISPMSMGANVAIRPEQSAQQQGLPRTLVKVSLSAVSLALCEQQLRDATRLAEYVVSAANANAELDVAVGFRPGRRLTGLPSTAHGRWRYALDCVTHERQRQRGWRLHEPGFFERRRTARLRYTELWKRTQGKPWMAELDEAERAELAHLERELLAVEDIVQFRALAKVRIMAEEVAHREAAESTPKPRKTWYEWATGGSSASGAAEEVPFAINFAEGAIELSNDQRATLAALLSGGAEAAIAAADPLPTSAIAVLMISGAVLDSRRAGRLDEVSLTLLSDASAGEAIARLTLANFEAGLDARVAGLRVQGSLRAIEMIDCQAPEGSIGRALLRPAPGGQSAELHAEPADPDPQWRFRVVQRPPDRAEQWEISLTNTSPLEVVHNAPLLRRIGRFFAIVNETERAELAALVSNALRDATQALRELTTEALAAVLARHTTTAISLRLAAPRIILPEDLSNPSTPLLILDMGAITVSSATVAPTTTTAEGEGSALALAGNAGAEAGGTLPQDALYDRYAVDLSSIQVLMAPADVAWRIEWEQLQRKLHIVYQFGLQLELCSCILPAGSHALEQFLVNGKLADSGSPSINVRLSARQLRTLTTILRRSALGAEPPLPQPHSPQPHSPERFTPVRAPPSTPPHTGMSTMTMAAMPPPSAASPSPADAPPSIKAQFAVHHVMLMLLHEAPNGGGEHELVMVRTSSIALELAQTAEGQAARFSVGKLVVEDRMTQAPPPATRLLDSHPAALADGLRASAAHTEGDEARKLVHLEYLVTPGKTNELRLRFSRLHAEWNPDTIAAVLAFIRVPEEDRPMEDSLVDMESSTPEQLPVAASAARSELHMVAELESFSVSLNAERTGEKLALLAMKELGVTVRLPPEGGMEISGQLGNLTAQDMLTVPSAPYEMLGLRESAGGSLLTFEYNSPSEEARALARAAGKYDSSAKVRMSSVHVAFWYPAVMRTVHYLMSGVLGALMSATANTVAQMARSVLDAEVSAMALDVEVGSPLVLLPTHAGGSVGLLADLGRIAVRNTLVHVRRSTELFGGAGEVTREATLDKIHITLEQMKVDSVGSISSDGGTAAVAAQMLRDLSFDVTLERGLGLSADLPLSVRAHGGEIACDVSKQQYQRLMEVLMSNLASRGDSLASSESGAEDATPAAAAAAPSADSNSRAARRASTVAGSSGATPELSISATVQLAGASVRLADAGGPLLLAAMHGFAVEYKHYASSDLEVRLCCQTVELTSTRASATHGIERLLWGGGGTMSTGTRGGPAPPQLNVVYSTEEEGDARTLVANLHSTKANLIYDAFLSAAAFFVTDAEGPRGGAANSMTPSPMALRGKLPDVSASSDDGGFLTGLVQADGHRLAEGAPVQRGRLVVLLSLDAAEVMLPRQPHVRDSDGIVLSGAFIVKYRIEPATSMTFIDLEILQLHCYVCGRGGIGSAQAGTVLAPADLSLKMSRGISYDGGIKMEGSLIATQELEVYISYQDCKLAVEILHGLREASLAYTSAARTDAGAESAGESSESPAEGLASLMLAEGGAKPPLYKYASETSMRGPPGGSRSVPLSASSSSEAHAQLSTAIQVEGIRIVLLNDFNGRSVPLVSTSLQPVQVLGSGRPSCFVVECEMGVKVELYNASMCLWEPLVEEFHFHVTAEIKEGAMPFTDVSLNATQPCNVNLSPSMSSLISSTLLTLADDVAGKQALSLAEGEGEAFSPYSIVNRTGVALRYGRARAGSPAATLQPGATEPFNFWPEATRQRLCAPSGPPSCAIALVIDGWSAAEEVSIDFEGRRVLELFPVAPPTGQSLVVRGAGLGVCNGLYRYEKEDAGKPVFRNEHSAFISWGDTEWTRRKGYPAGVGCWGIAYDGHHRYMARGDSPLPPETGWVVRTDPKWSEPSIAPTIDLARMAATASSSEPHPKGAALSTLPCFVKIESLQSRPDLNGCRARATAYDPDQGRYHVVVDGTGEALALRAANVRELSTIEAMGTQTMRSQRIVCDVRLVNDQKRISVLSMNQLRNQTAVALEVSIWVPDSGEPETVSLLPPGEMLPLPLRRGGESYALRLRPASGVHGWCKPTRVPDATPEPGGDGTVMVAASLPLECPAVAAEATPWHCLLHHDTYHEGHMCELTLHPPIELRNLLAGTMRFELIGSGRAEGRSLPSGDSMCTHAFARMTAISFSMQLRGYLPSEKVLVSVPSGYDEEVLCHGLALRDEHSNELHVRIVYELTHGCVHTLSLYAPYWVVNNLALPMLIRESGSPPGTHGFGGQEVDVAREIVCENQRRPTVFNDFSAAGLFGTDRHGPFSDARTNRPYASLGSVWLPPGWVWLDEAWMLEPSGWQYASNFGGGARGWTDTPSTLSLVRQRRWFRHRALVHSMDASTAARLSDEAIGKMHAQELRELIASGGLGYRDCTTTEALRARARQARDTAQQQTLGQRTASAVLAAEQAASSAALSSNLSLEPLMPPVGAGRGVQLLLPGSRWSPELQLDAVGTHGLLEIAALDRPPPAGGAQILAQHAAAAAAAGAAHGWFQLGISLSVCPGDFGRSKMLTVWPRVVLVNTLPVHAIAYKQHDDEHALGMALFPQEQAPLHFRGGSRTPSGESRLLSVNLLPAVLDRADDPTEALSRCDWTITFAIGDEGEFTVVTRSPDVETRQQRLFLSVDVQVHGAQTMVVFSLQPAALAPYRVDNLTSHALVVSQTSCAELEHPRVVDEVKPAEQAPFAWEQNVRAPTLDVHVAGACRARVCLDDLRLEGTMQLPAPVSSSAGSSSSTPMAFIPLEAPQASVLGRHVMIHGLSSRADLNGQIAICQAFDSATGRYNVSLPNGELLALRPANLTEAPPGAAEGSPTPPGERLRYRMVRDGPIKVLQVLPARDGVLPTTAAAAAGGAAGDVDDTRVRRSLALRIASIGLSLVNSEPREILYLSVQGLHLGVSASTRRSTISLAVRNLQIDNQLASAVFPVFLQPSWAAEEKASAERPPAVEVYVAYNFGSSRGQQAVGNVGFFETVSMRVQTLHTMVDTSFARTLLLYVYELYTDLMQMVERVVSAVPLGQSKDARAPKLYVHWLNVQPLRVLFSCRAVAGVSAIEALTHEAPTGTLALLVPVASLLSNVDRMPIRLNAIVLENVFAPLPRLLSSIGAKYKSQMLSQMYKGILSLEALGNPITLFGKLGTGVHDIFYEPLQGMLKGPEEFAQGVHKGGKSFQDNVLRGVGEAIHKASGAMGNSLAELTRDSQYLEKRSAGNSAVLRQGPGPSKRSVAEGALHGADTIVSGLARGVSGFFNKPLEGAKRDGLEGLVKGLGAGALGLVVMPVVSVTDAVHDAFEHNATDARQNTGVFAQRVRMPRALGFSGELSTFSRYDAEVQQQLWLVTKTGAALNRRSNLSAATLKELGNGRYAAARPCGGAGMVGSKRLVVTTKHVLSLNVGASSDGEVQLEWFERLESLAIAEESASEIILHLRDGGMRFVHCAGGSRERKAVFEMVDRALRTNDIIR</sequence>
<feature type="region of interest" description="Disordered" evidence="4">
    <location>
        <begin position="1755"/>
        <end position="1777"/>
    </location>
</feature>
<evidence type="ECO:0000313" key="9">
    <source>
        <dbReference type="Proteomes" id="UP000037460"/>
    </source>
</evidence>
<feature type="region of interest" description="Disordered" evidence="4">
    <location>
        <begin position="820"/>
        <end position="877"/>
    </location>
</feature>
<protein>
    <submittedName>
        <fullName evidence="8">Vacuolar protein sorting-associated protein vps13</fullName>
    </submittedName>
</protein>
<feature type="region of interest" description="Disordered" evidence="4">
    <location>
        <begin position="1355"/>
        <end position="1395"/>
    </location>
</feature>
<keyword evidence="2" id="KW-0813">Transport</keyword>
<dbReference type="PANTHER" id="PTHR16166:SF93">
    <property type="entry name" value="INTERMEMBRANE LIPID TRANSFER PROTEIN VPS13"/>
    <property type="match status" value="1"/>
</dbReference>
<dbReference type="Pfam" id="PF12624">
    <property type="entry name" value="VPS13_N"/>
    <property type="match status" value="2"/>
</dbReference>
<evidence type="ECO:0000259" key="6">
    <source>
        <dbReference type="Pfam" id="PF25033"/>
    </source>
</evidence>
<reference evidence="9" key="1">
    <citation type="journal article" date="2015" name="PLoS Genet.">
        <title>Genome Sequence and Transcriptome Analyses of Chrysochromulina tobin: Metabolic Tools for Enhanced Algal Fitness in the Prominent Order Prymnesiales (Haptophyceae).</title>
        <authorList>
            <person name="Hovde B.T."/>
            <person name="Deodato C.R."/>
            <person name="Hunsperger H.M."/>
            <person name="Ryken S.A."/>
            <person name="Yost W."/>
            <person name="Jha R.K."/>
            <person name="Patterson J."/>
            <person name="Monnat R.J. Jr."/>
            <person name="Barlow S.B."/>
            <person name="Starkenburg S.R."/>
            <person name="Cattolico R.A."/>
        </authorList>
    </citation>
    <scope>NUCLEOTIDE SEQUENCE</scope>
    <source>
        <strain evidence="9">CCMP291</strain>
    </source>
</reference>
<feature type="domain" description="Chorein N-terminal" evidence="5">
    <location>
        <begin position="214"/>
        <end position="818"/>
    </location>
</feature>
<feature type="domain" description="Chorein N-terminal" evidence="5">
    <location>
        <begin position="1"/>
        <end position="193"/>
    </location>
</feature>
<proteinExistence type="inferred from homology"/>
<feature type="domain" description="Vacuolar protein sorting-associated protein 13 VPS13 adaptor binding" evidence="7">
    <location>
        <begin position="2199"/>
        <end position="2463"/>
    </location>
</feature>
<evidence type="ECO:0000256" key="1">
    <source>
        <dbReference type="ARBA" id="ARBA00006545"/>
    </source>
</evidence>
<comment type="caution">
    <text evidence="8">The sequence shown here is derived from an EMBL/GenBank/DDBJ whole genome shotgun (WGS) entry which is preliminary data.</text>
</comment>
<evidence type="ECO:0000259" key="7">
    <source>
        <dbReference type="Pfam" id="PF25036"/>
    </source>
</evidence>
<accession>A0A0M0JPJ9</accession>
<gene>
    <name evidence="8" type="ORF">Ctob_010122</name>
</gene>
<evidence type="ECO:0000259" key="5">
    <source>
        <dbReference type="Pfam" id="PF12624"/>
    </source>
</evidence>
<comment type="similarity">
    <text evidence="1">Belongs to the VPS13 family.</text>
</comment>
<keyword evidence="9" id="KW-1185">Reference proteome</keyword>
<dbReference type="InterPro" id="IPR009543">
    <property type="entry name" value="VPS13_VAB"/>
</dbReference>
<dbReference type="InterPro" id="IPR026854">
    <property type="entry name" value="VPS13_N"/>
</dbReference>
<dbReference type="Proteomes" id="UP000037460">
    <property type="component" value="Unassembled WGS sequence"/>
</dbReference>
<dbReference type="Pfam" id="PF25033">
    <property type="entry name" value="VPS13_M"/>
    <property type="match status" value="1"/>
</dbReference>
<dbReference type="InterPro" id="IPR056747">
    <property type="entry name" value="VPS13-like_M"/>
</dbReference>
<keyword evidence="3" id="KW-0445">Lipid transport</keyword>
<evidence type="ECO:0000313" key="8">
    <source>
        <dbReference type="EMBL" id="KOO28183.1"/>
    </source>
</evidence>
<evidence type="ECO:0000256" key="4">
    <source>
        <dbReference type="SAM" id="MobiDB-lite"/>
    </source>
</evidence>
<feature type="domain" description="Vacuolar protein sorting-associated protein 13 VPS13 adaptor binding" evidence="7">
    <location>
        <begin position="2680"/>
        <end position="2931"/>
    </location>
</feature>
<feature type="domain" description="VPS13-like middle region" evidence="6">
    <location>
        <begin position="1201"/>
        <end position="1900"/>
    </location>
</feature>